<organism evidence="3 4">
    <name type="scientific">Paenibacillus prosopidis</name>
    <dbReference type="NCBI Taxonomy" id="630520"/>
    <lineage>
        <taxon>Bacteria</taxon>
        <taxon>Bacillati</taxon>
        <taxon>Bacillota</taxon>
        <taxon>Bacilli</taxon>
        <taxon>Bacillales</taxon>
        <taxon>Paenibacillaceae</taxon>
        <taxon>Paenibacillus</taxon>
    </lineage>
</organism>
<dbReference type="InterPro" id="IPR049492">
    <property type="entry name" value="BD-FAE-like_dom"/>
</dbReference>
<dbReference type="EMBL" id="QPJD01000004">
    <property type="protein sequence ID" value="RCW49645.1"/>
    <property type="molecule type" value="Genomic_DNA"/>
</dbReference>
<dbReference type="AlphaFoldDB" id="A0A368W8Q8"/>
<protein>
    <submittedName>
        <fullName evidence="3">Acetyl esterase/lipase</fullName>
    </submittedName>
</protein>
<evidence type="ECO:0000256" key="1">
    <source>
        <dbReference type="ARBA" id="ARBA00022801"/>
    </source>
</evidence>
<proteinExistence type="predicted"/>
<dbReference type="InterPro" id="IPR029058">
    <property type="entry name" value="AB_hydrolase_fold"/>
</dbReference>
<sequence>MSTIELWSGASKESIGDENQGCPSLSVYPVHGKDLCPAVIVCPGGRYLRRAAHEGEPVAKWLNGLGISAFVLNYRVSPYQHPIPLHDAQRAVRTVRHYAKDWNIDPERVGILGLSAGGHLASATGTLYDNGDNQSSDPIERQGSRPNLLILCYPVITFGAYGHQPSMHHLLGDSPDESLVALLSTEKQVTEDTPPTFLWHAADDENVPVENSLLFAGALSRHQVPFDLHVFESGGHGLGLAEGHPEAKAWQELCEAWLRKRYFL</sequence>
<dbReference type="Gene3D" id="3.40.50.1820">
    <property type="entry name" value="alpha/beta hydrolase"/>
    <property type="match status" value="1"/>
</dbReference>
<feature type="domain" description="BD-FAE-like" evidence="2">
    <location>
        <begin position="29"/>
        <end position="218"/>
    </location>
</feature>
<evidence type="ECO:0000259" key="2">
    <source>
        <dbReference type="Pfam" id="PF20434"/>
    </source>
</evidence>
<dbReference type="SUPFAM" id="SSF53474">
    <property type="entry name" value="alpha/beta-Hydrolases"/>
    <property type="match status" value="1"/>
</dbReference>
<dbReference type="RefSeq" id="WP_114379541.1">
    <property type="nucleotide sequence ID" value="NZ_QPJD01000004.1"/>
</dbReference>
<dbReference type="GO" id="GO:0016787">
    <property type="term" value="F:hydrolase activity"/>
    <property type="evidence" value="ECO:0007669"/>
    <property type="project" value="UniProtKB-KW"/>
</dbReference>
<accession>A0A368W8Q8</accession>
<keyword evidence="1" id="KW-0378">Hydrolase</keyword>
<evidence type="ECO:0000313" key="3">
    <source>
        <dbReference type="EMBL" id="RCW49645.1"/>
    </source>
</evidence>
<keyword evidence="4" id="KW-1185">Reference proteome</keyword>
<dbReference type="Pfam" id="PF20434">
    <property type="entry name" value="BD-FAE"/>
    <property type="match status" value="1"/>
</dbReference>
<dbReference type="PANTHER" id="PTHR48081:SF6">
    <property type="entry name" value="PEPTIDASE S9 PROLYL OLIGOPEPTIDASE CATALYTIC DOMAIN-CONTAINING PROTEIN"/>
    <property type="match status" value="1"/>
</dbReference>
<comment type="caution">
    <text evidence="3">The sequence shown here is derived from an EMBL/GenBank/DDBJ whole genome shotgun (WGS) entry which is preliminary data.</text>
</comment>
<evidence type="ECO:0000313" key="4">
    <source>
        <dbReference type="Proteomes" id="UP000252415"/>
    </source>
</evidence>
<name>A0A368W8Q8_9BACL</name>
<dbReference type="InterPro" id="IPR050300">
    <property type="entry name" value="GDXG_lipolytic_enzyme"/>
</dbReference>
<gene>
    <name evidence="3" type="ORF">DFP97_104303</name>
</gene>
<reference evidence="3 4" key="1">
    <citation type="submission" date="2018-07" db="EMBL/GenBank/DDBJ databases">
        <title>Genomic Encyclopedia of Type Strains, Phase III (KMG-III): the genomes of soil and plant-associated and newly described type strains.</title>
        <authorList>
            <person name="Whitman W."/>
        </authorList>
    </citation>
    <scope>NUCLEOTIDE SEQUENCE [LARGE SCALE GENOMIC DNA]</scope>
    <source>
        <strain evidence="3 4">CECT 7506</strain>
    </source>
</reference>
<dbReference type="Proteomes" id="UP000252415">
    <property type="component" value="Unassembled WGS sequence"/>
</dbReference>
<dbReference type="OrthoDB" id="9794725at2"/>
<dbReference type="PANTHER" id="PTHR48081">
    <property type="entry name" value="AB HYDROLASE SUPERFAMILY PROTEIN C4A8.06C"/>
    <property type="match status" value="1"/>
</dbReference>